<dbReference type="Gene3D" id="3.40.1740.10">
    <property type="entry name" value="VC0467-like"/>
    <property type="match status" value="1"/>
</dbReference>
<evidence type="ECO:0000313" key="3">
    <source>
        <dbReference type="EMBL" id="MBB3038112.1"/>
    </source>
</evidence>
<dbReference type="EMBL" id="JACHWS010000002">
    <property type="protein sequence ID" value="MBB3038112.1"/>
    <property type="molecule type" value="Genomic_DNA"/>
</dbReference>
<dbReference type="Proteomes" id="UP000567922">
    <property type="component" value="Unassembled WGS sequence"/>
</dbReference>
<dbReference type="Pfam" id="PF02622">
    <property type="entry name" value="DUF179"/>
    <property type="match status" value="1"/>
</dbReference>
<reference evidence="3 4" key="1">
    <citation type="submission" date="2020-08" db="EMBL/GenBank/DDBJ databases">
        <title>Sequencing the genomes of 1000 actinobacteria strains.</title>
        <authorList>
            <person name="Klenk H.-P."/>
        </authorList>
    </citation>
    <scope>NUCLEOTIDE SEQUENCE [LARGE SCALE GENOMIC DNA]</scope>
    <source>
        <strain evidence="3 4">DSM 45258</strain>
    </source>
</reference>
<evidence type="ECO:0000313" key="4">
    <source>
        <dbReference type="Proteomes" id="UP000567922"/>
    </source>
</evidence>
<keyword evidence="4" id="KW-1185">Reference proteome</keyword>
<protein>
    <recommendedName>
        <fullName evidence="2">UPF0301 protein FHU29_002561</fullName>
    </recommendedName>
</protein>
<dbReference type="HAMAP" id="MF_00758">
    <property type="entry name" value="UPF0301"/>
    <property type="match status" value="1"/>
</dbReference>
<comment type="caution">
    <text evidence="3">The sequence shown here is derived from an EMBL/GenBank/DDBJ whole genome shotgun (WGS) entry which is preliminary data.</text>
</comment>
<dbReference type="OrthoDB" id="9807486at2"/>
<name>A0A839RMF6_9ACTN</name>
<dbReference type="PANTHER" id="PTHR30327:SF1">
    <property type="entry name" value="UPF0301 PROTEIN YQGE"/>
    <property type="match status" value="1"/>
</dbReference>
<sequence length="201" mass="22055">MSSWEDPEDYRARLDRTVKPGSLLLASTDLLEPTFRRTVIYVIEHNESGSLGVVLNRASETAVHNVLPQWTALSARPKALFIGGPVKRDSAICLGVLRPGTHIDGLEGIRAVEGRVVMIDLDADPEDMAPVLAGLRIFVGYAGWTTGQLDSELARDDWMVMPSLPADVLAPARADLWGRVLRRQSVPLAMLATHPIELDRN</sequence>
<dbReference type="RefSeq" id="WP_064439983.1">
    <property type="nucleotide sequence ID" value="NZ_BDDI01000006.1"/>
</dbReference>
<dbReference type="PANTHER" id="PTHR30327">
    <property type="entry name" value="UNCHARACTERIZED PROTEIN YQGE"/>
    <property type="match status" value="1"/>
</dbReference>
<comment type="similarity">
    <text evidence="1 2">Belongs to the UPF0301 (AlgH) family.</text>
</comment>
<evidence type="ECO:0000256" key="1">
    <source>
        <dbReference type="ARBA" id="ARBA00009600"/>
    </source>
</evidence>
<accession>A0A839RMF6</accession>
<dbReference type="InterPro" id="IPR003774">
    <property type="entry name" value="AlgH-like"/>
</dbReference>
<dbReference type="SUPFAM" id="SSF143456">
    <property type="entry name" value="VC0467-like"/>
    <property type="match status" value="1"/>
</dbReference>
<dbReference type="AlphaFoldDB" id="A0A839RMF6"/>
<evidence type="ECO:0000256" key="2">
    <source>
        <dbReference type="HAMAP-Rule" id="MF_00758"/>
    </source>
</evidence>
<dbReference type="NCBIfam" id="NF001269">
    <property type="entry name" value="PRK00228.2-1"/>
    <property type="match status" value="1"/>
</dbReference>
<gene>
    <name evidence="3" type="ORF">FHU29_002561</name>
</gene>
<dbReference type="GO" id="GO:0005829">
    <property type="term" value="C:cytosol"/>
    <property type="evidence" value="ECO:0007669"/>
    <property type="project" value="TreeGrafter"/>
</dbReference>
<organism evidence="3 4">
    <name type="scientific">Hoyosella altamirensis</name>
    <dbReference type="NCBI Taxonomy" id="616997"/>
    <lineage>
        <taxon>Bacteria</taxon>
        <taxon>Bacillati</taxon>
        <taxon>Actinomycetota</taxon>
        <taxon>Actinomycetes</taxon>
        <taxon>Mycobacteriales</taxon>
        <taxon>Hoyosellaceae</taxon>
        <taxon>Hoyosella</taxon>
    </lineage>
</organism>
<proteinExistence type="inferred from homology"/>
<dbReference type="NCBIfam" id="NF001272">
    <property type="entry name" value="PRK00228.2-4"/>
    <property type="match status" value="1"/>
</dbReference>